<dbReference type="AlphaFoldDB" id="A0A919ATK6"/>
<dbReference type="SMART" id="SM00992">
    <property type="entry name" value="YccV-like"/>
    <property type="match status" value="1"/>
</dbReference>
<accession>A0A919ATK6</accession>
<organism evidence="3 4">
    <name type="scientific">Kordiimonas sediminis</name>
    <dbReference type="NCBI Taxonomy" id="1735581"/>
    <lineage>
        <taxon>Bacteria</taxon>
        <taxon>Pseudomonadati</taxon>
        <taxon>Pseudomonadota</taxon>
        <taxon>Alphaproteobacteria</taxon>
        <taxon>Kordiimonadales</taxon>
        <taxon>Kordiimonadaceae</taxon>
        <taxon>Kordiimonas</taxon>
    </lineage>
</organism>
<evidence type="ECO:0000313" key="3">
    <source>
        <dbReference type="EMBL" id="GHF25641.1"/>
    </source>
</evidence>
<gene>
    <name evidence="3" type="primary">hspQ</name>
    <name evidence="3" type="ORF">GCM10017044_20570</name>
</gene>
<dbReference type="InterPro" id="IPR053189">
    <property type="entry name" value="Clp_protease_adapter_ClpF"/>
</dbReference>
<dbReference type="InterPro" id="IPR036623">
    <property type="entry name" value="Hemimethylated_DNA-bd_sf"/>
</dbReference>
<keyword evidence="4" id="KW-1185">Reference proteome</keyword>
<keyword evidence="3" id="KW-0346">Stress response</keyword>
<evidence type="ECO:0000256" key="1">
    <source>
        <dbReference type="NCBIfam" id="TIGR02097"/>
    </source>
</evidence>
<dbReference type="Pfam" id="PF08755">
    <property type="entry name" value="YccV-like"/>
    <property type="match status" value="1"/>
</dbReference>
<reference evidence="3" key="1">
    <citation type="journal article" date="2014" name="Int. J. Syst. Evol. Microbiol.">
        <title>Complete genome sequence of Corynebacterium casei LMG S-19264T (=DSM 44701T), isolated from a smear-ripened cheese.</title>
        <authorList>
            <consortium name="US DOE Joint Genome Institute (JGI-PGF)"/>
            <person name="Walter F."/>
            <person name="Albersmeier A."/>
            <person name="Kalinowski J."/>
            <person name="Ruckert C."/>
        </authorList>
    </citation>
    <scope>NUCLEOTIDE SEQUENCE</scope>
    <source>
        <strain evidence="3">KCTC 42590</strain>
    </source>
</reference>
<proteinExistence type="predicted"/>
<dbReference type="SUPFAM" id="SSF141255">
    <property type="entry name" value="YccV-like"/>
    <property type="match status" value="1"/>
</dbReference>
<sequence length="108" mass="12395">MAKIHIAQFAPGQIVKHTAFGYRALIFDVDATYSQSPEWYDIMAEGKPRKDRPWYHILVDGEDHTTYVAECNLEICHETDCFEHPMMDSLFDPAAHSVSDYAARFVVN</sequence>
<dbReference type="RefSeq" id="WP_191252657.1">
    <property type="nucleotide sequence ID" value="NZ_BNCI01000002.1"/>
</dbReference>
<evidence type="ECO:0000259" key="2">
    <source>
        <dbReference type="SMART" id="SM00992"/>
    </source>
</evidence>
<dbReference type="GO" id="GO:0003677">
    <property type="term" value="F:DNA binding"/>
    <property type="evidence" value="ECO:0007669"/>
    <property type="project" value="UniProtKB-UniRule"/>
</dbReference>
<dbReference type="PANTHER" id="PTHR48439">
    <property type="entry name" value="HEMIMETHYLATED DNA-BINDING DOMAIN-CONTAINING PROTEIN"/>
    <property type="match status" value="1"/>
</dbReference>
<feature type="domain" description="Hemimethylated DNA-binding" evidence="2">
    <location>
        <begin position="6"/>
        <end position="104"/>
    </location>
</feature>
<dbReference type="PANTHER" id="PTHR48439:SF1">
    <property type="entry name" value="HEMIMETHYLATED DNA-BINDING DOMAIN-CONTAINING PROTEIN"/>
    <property type="match status" value="1"/>
</dbReference>
<protein>
    <recommendedName>
        <fullName evidence="1">Heat shock protein HspQ</fullName>
    </recommendedName>
</protein>
<dbReference type="EMBL" id="BNCI01000002">
    <property type="protein sequence ID" value="GHF25641.1"/>
    <property type="molecule type" value="Genomic_DNA"/>
</dbReference>
<evidence type="ECO:0000313" key="4">
    <source>
        <dbReference type="Proteomes" id="UP000630923"/>
    </source>
</evidence>
<name>A0A919ATK6_9PROT</name>
<dbReference type="Proteomes" id="UP000630923">
    <property type="component" value="Unassembled WGS sequence"/>
</dbReference>
<dbReference type="NCBIfam" id="TIGR02097">
    <property type="entry name" value="yccV"/>
    <property type="match status" value="1"/>
</dbReference>
<reference evidence="3" key="2">
    <citation type="submission" date="2020-09" db="EMBL/GenBank/DDBJ databases">
        <authorList>
            <person name="Sun Q."/>
            <person name="Kim S."/>
        </authorList>
    </citation>
    <scope>NUCLEOTIDE SEQUENCE</scope>
    <source>
        <strain evidence="3">KCTC 42590</strain>
    </source>
</reference>
<dbReference type="Gene3D" id="2.30.30.390">
    <property type="entry name" value="Hemimethylated DNA-binding domain"/>
    <property type="match status" value="1"/>
</dbReference>
<comment type="caution">
    <text evidence="3">The sequence shown here is derived from an EMBL/GenBank/DDBJ whole genome shotgun (WGS) entry which is preliminary data.</text>
</comment>
<dbReference type="InterPro" id="IPR011722">
    <property type="entry name" value="Hemimethylated_DNA-bd_dom"/>
</dbReference>